<dbReference type="SUPFAM" id="SSF52343">
    <property type="entry name" value="Ferredoxin reductase-like, C-terminal NADP-linked domain"/>
    <property type="match status" value="1"/>
</dbReference>
<dbReference type="PRINTS" id="PR00406">
    <property type="entry name" value="CYTB5RDTASE"/>
</dbReference>
<dbReference type="KEGG" id="lxl:KDY119_02804"/>
<reference evidence="3 4" key="1">
    <citation type="submission" date="2019-10" db="EMBL/GenBank/DDBJ databases">
        <title>Genome sequence of Luteimicrobium xylanilyticum HY-24.</title>
        <authorList>
            <person name="Kim D.Y."/>
            <person name="Park H.-Y."/>
        </authorList>
    </citation>
    <scope>NUCLEOTIDE SEQUENCE [LARGE SCALE GENOMIC DNA]</scope>
    <source>
        <strain evidence="3 4">HY-24</strain>
    </source>
</reference>
<dbReference type="EMBL" id="CP045529">
    <property type="protein sequence ID" value="QFU99277.1"/>
    <property type="molecule type" value="Genomic_DNA"/>
</dbReference>
<evidence type="ECO:0000313" key="4">
    <source>
        <dbReference type="Proteomes" id="UP000326702"/>
    </source>
</evidence>
<gene>
    <name evidence="3" type="ORF">KDY119_02804</name>
</gene>
<dbReference type="InterPro" id="IPR039261">
    <property type="entry name" value="FNR_nucleotide-bd"/>
</dbReference>
<dbReference type="Proteomes" id="UP000326702">
    <property type="component" value="Chromosome"/>
</dbReference>
<dbReference type="PANTHER" id="PTHR47354:SF5">
    <property type="entry name" value="PROTEIN RFBI"/>
    <property type="match status" value="1"/>
</dbReference>
<keyword evidence="4" id="KW-1185">Reference proteome</keyword>
<dbReference type="Gene3D" id="2.40.30.10">
    <property type="entry name" value="Translation factors"/>
    <property type="match status" value="1"/>
</dbReference>
<protein>
    <submittedName>
        <fullName evidence="3">Ferredoxin--NADP(+) reductase</fullName>
        <ecNumber evidence="3">1.18.1.2</ecNumber>
        <ecNumber evidence="3">1.19.1.1</ecNumber>
    </submittedName>
</protein>
<name>A0A5P9QD26_9MICO</name>
<feature type="domain" description="FAD-binding FR-type" evidence="2">
    <location>
        <begin position="17"/>
        <end position="124"/>
    </location>
</feature>
<dbReference type="Gene3D" id="3.40.50.80">
    <property type="entry name" value="Nucleotide-binding domain of ferredoxin-NADP reductase (FNR) module"/>
    <property type="match status" value="1"/>
</dbReference>
<keyword evidence="3" id="KW-0560">Oxidoreductase</keyword>
<dbReference type="PROSITE" id="PS51384">
    <property type="entry name" value="FAD_FR"/>
    <property type="match status" value="1"/>
</dbReference>
<dbReference type="SUPFAM" id="SSF63380">
    <property type="entry name" value="Riboflavin synthase domain-like"/>
    <property type="match status" value="1"/>
</dbReference>
<dbReference type="AlphaFoldDB" id="A0A5P9QD26"/>
<dbReference type="InterPro" id="IPR017938">
    <property type="entry name" value="Riboflavin_synthase-like_b-brl"/>
</dbReference>
<sequence>MSRSKVQALEPTGALGAGVRPATVIAVRDLAPAVREVALEVPDWPEHRAGQYVDVRWGTGPDALVRSYSIADAVLTDPNARTCRVELVIQLPADGAAPRANDLASAAPGTRVHVDGPKGERLTWAPGETGDRPLFLVAGGTGLVPLMSVLRAWARAERQGAVRLVHSVRSSAGLLFTEDLAALERSKPFELATVTTREAAPGSPRPAAGRLGALDLELFGWPPALVPECFVCGPPGFVDAVTRMLVQMGHSAACIRTERVVPLDA</sequence>
<dbReference type="EC" id="1.19.1.1" evidence="3"/>
<comment type="cofactor">
    <cofactor evidence="1">
        <name>FAD</name>
        <dbReference type="ChEBI" id="CHEBI:57692"/>
    </cofactor>
</comment>
<organism evidence="3 4">
    <name type="scientific">Luteimicrobium xylanilyticum</name>
    <dbReference type="NCBI Taxonomy" id="1133546"/>
    <lineage>
        <taxon>Bacteria</taxon>
        <taxon>Bacillati</taxon>
        <taxon>Actinomycetota</taxon>
        <taxon>Actinomycetes</taxon>
        <taxon>Micrococcales</taxon>
        <taxon>Luteimicrobium</taxon>
    </lineage>
</organism>
<dbReference type="EC" id="1.18.1.2" evidence="3"/>
<evidence type="ECO:0000313" key="3">
    <source>
        <dbReference type="EMBL" id="QFU99277.1"/>
    </source>
</evidence>
<dbReference type="Pfam" id="PF00175">
    <property type="entry name" value="NAD_binding_1"/>
    <property type="match status" value="1"/>
</dbReference>
<dbReference type="OrthoDB" id="5179582at2"/>
<evidence type="ECO:0000256" key="1">
    <source>
        <dbReference type="ARBA" id="ARBA00001974"/>
    </source>
</evidence>
<dbReference type="GO" id="GO:0004324">
    <property type="term" value="F:ferredoxin-NADP+ reductase activity"/>
    <property type="evidence" value="ECO:0007669"/>
    <property type="project" value="UniProtKB-EC"/>
</dbReference>
<dbReference type="InterPro" id="IPR050415">
    <property type="entry name" value="MRET"/>
</dbReference>
<dbReference type="InterPro" id="IPR001433">
    <property type="entry name" value="OxRdtase_FAD/NAD-bd"/>
</dbReference>
<evidence type="ECO:0000259" key="2">
    <source>
        <dbReference type="PROSITE" id="PS51384"/>
    </source>
</evidence>
<dbReference type="PANTHER" id="PTHR47354">
    <property type="entry name" value="NADH OXIDOREDUCTASE HCR"/>
    <property type="match status" value="1"/>
</dbReference>
<accession>A0A5P9QD26</accession>
<proteinExistence type="predicted"/>
<dbReference type="InterPro" id="IPR017927">
    <property type="entry name" value="FAD-bd_FR_type"/>
</dbReference>